<evidence type="ECO:0000256" key="3">
    <source>
        <dbReference type="ARBA" id="ARBA00022795"/>
    </source>
</evidence>
<reference evidence="7 8" key="1">
    <citation type="submission" date="2022-12" db="EMBL/GenBank/DDBJ databases">
        <title>Sphingomonas abieness sp. nov., an endophytic bacterium isolated from Abies koreana.</title>
        <authorList>
            <person name="Jiang L."/>
            <person name="Lee J."/>
        </authorList>
    </citation>
    <scope>NUCLEOTIDE SEQUENCE [LARGE SCALE GENOMIC DNA]</scope>
    <source>
        <strain evidence="8">PAMB 00755</strain>
    </source>
</reference>
<keyword evidence="7" id="KW-0969">Cilium</keyword>
<protein>
    <recommendedName>
        <fullName evidence="2 5">Basal-body rod modification protein FlgD</fullName>
    </recommendedName>
</protein>
<evidence type="ECO:0000313" key="8">
    <source>
        <dbReference type="Proteomes" id="UP001210865"/>
    </source>
</evidence>
<proteinExistence type="inferred from homology"/>
<evidence type="ECO:0000313" key="7">
    <source>
        <dbReference type="EMBL" id="WBO22134.1"/>
    </source>
</evidence>
<feature type="domain" description="FlgD/Vpr Ig-like" evidence="6">
    <location>
        <begin position="119"/>
        <end position="187"/>
    </location>
</feature>
<name>A0ABY7NKS8_9SPHN</name>
<dbReference type="Proteomes" id="UP001210865">
    <property type="component" value="Chromosome"/>
</dbReference>
<sequence length="232" mass="23052">MTTTATTSTTSTSYLDSLRKASAASAATGASSAGSDTIDQAGFLKLLTAQMTNQDPTAPMDSNQMVSQLSQMSTVSGITEMNTSLNSILSQITGNRIGDAASWIGKAALVSSSTAQPLSNGGYAGTITLPSTATSMNVNLVDSTGKTVYSQTLSNQAAGTVDFAWDGKATDGTQASGPLSVVVSASGTSGTITPTVATWATVTGVNSPAGGSSAELTTTLGTIAPTDVLSLS</sequence>
<dbReference type="Gene3D" id="2.60.40.4070">
    <property type="match status" value="1"/>
</dbReference>
<comment type="similarity">
    <text evidence="1 5">Belongs to the FlgD family.</text>
</comment>
<comment type="function">
    <text evidence="4 5">Required for flagellar hook formation. May act as a scaffolding protein.</text>
</comment>
<dbReference type="Pfam" id="PF13860">
    <property type="entry name" value="FlgD_ig"/>
    <property type="match status" value="1"/>
</dbReference>
<organism evidence="7 8">
    <name type="scientific">Sphingomonas abietis</name>
    <dbReference type="NCBI Taxonomy" id="3012344"/>
    <lineage>
        <taxon>Bacteria</taxon>
        <taxon>Pseudomonadati</taxon>
        <taxon>Pseudomonadota</taxon>
        <taxon>Alphaproteobacteria</taxon>
        <taxon>Sphingomonadales</taxon>
        <taxon>Sphingomonadaceae</taxon>
        <taxon>Sphingomonas</taxon>
    </lineage>
</organism>
<accession>A0ABY7NKS8</accession>
<dbReference type="Pfam" id="PF03963">
    <property type="entry name" value="FlgD"/>
    <property type="match status" value="1"/>
</dbReference>
<dbReference type="InterPro" id="IPR025965">
    <property type="entry name" value="FlgD/Vpr_Ig-like"/>
</dbReference>
<evidence type="ECO:0000256" key="1">
    <source>
        <dbReference type="ARBA" id="ARBA00010577"/>
    </source>
</evidence>
<gene>
    <name evidence="7" type="ORF">PBT88_18575</name>
</gene>
<dbReference type="Gene3D" id="2.30.30.910">
    <property type="match status" value="1"/>
</dbReference>
<dbReference type="RefSeq" id="WP_270076782.1">
    <property type="nucleotide sequence ID" value="NZ_CP115174.1"/>
</dbReference>
<keyword evidence="8" id="KW-1185">Reference proteome</keyword>
<keyword evidence="7" id="KW-0966">Cell projection</keyword>
<keyword evidence="7" id="KW-0282">Flagellum</keyword>
<dbReference type="InterPro" id="IPR005648">
    <property type="entry name" value="FlgD"/>
</dbReference>
<dbReference type="EMBL" id="CP115174">
    <property type="protein sequence ID" value="WBO22134.1"/>
    <property type="molecule type" value="Genomic_DNA"/>
</dbReference>
<evidence type="ECO:0000256" key="5">
    <source>
        <dbReference type="RuleBase" id="RU362076"/>
    </source>
</evidence>
<evidence type="ECO:0000256" key="4">
    <source>
        <dbReference type="ARBA" id="ARBA00024746"/>
    </source>
</evidence>
<evidence type="ECO:0000256" key="2">
    <source>
        <dbReference type="ARBA" id="ARBA00016013"/>
    </source>
</evidence>
<evidence type="ECO:0000259" key="6">
    <source>
        <dbReference type="Pfam" id="PF13860"/>
    </source>
</evidence>
<keyword evidence="3 5" id="KW-1005">Bacterial flagellum biogenesis</keyword>